<dbReference type="AlphaFoldDB" id="A0AAV3QZ13"/>
<sequence>MILLGTLLDNHSFAAIILESAGSELPQSGFAVVLEGAIAWSDHRGSDDQKRIRRGQRARMNMILTHRGDPYPLRPRPILYQTSGFHEPMRNGPFIIAPLTHVFIYIR</sequence>
<name>A0AAV3QZ13_LITER</name>
<proteinExistence type="predicted"/>
<evidence type="ECO:0000313" key="2">
    <source>
        <dbReference type="Proteomes" id="UP001454036"/>
    </source>
</evidence>
<comment type="caution">
    <text evidence="1">The sequence shown here is derived from an EMBL/GenBank/DDBJ whole genome shotgun (WGS) entry which is preliminary data.</text>
</comment>
<reference evidence="1 2" key="1">
    <citation type="submission" date="2024-01" db="EMBL/GenBank/DDBJ databases">
        <title>The complete chloroplast genome sequence of Lithospermum erythrorhizon: insights into the phylogenetic relationship among Boraginaceae species and the maternal lineages of purple gromwells.</title>
        <authorList>
            <person name="Okada T."/>
            <person name="Watanabe K."/>
        </authorList>
    </citation>
    <scope>NUCLEOTIDE SEQUENCE [LARGE SCALE GENOMIC DNA]</scope>
</reference>
<dbReference type="EMBL" id="BAABME010006408">
    <property type="protein sequence ID" value="GAA0168283.1"/>
    <property type="molecule type" value="Genomic_DNA"/>
</dbReference>
<keyword evidence="2" id="KW-1185">Reference proteome</keyword>
<evidence type="ECO:0000313" key="1">
    <source>
        <dbReference type="EMBL" id="GAA0168283.1"/>
    </source>
</evidence>
<dbReference type="Proteomes" id="UP001454036">
    <property type="component" value="Unassembled WGS sequence"/>
</dbReference>
<gene>
    <name evidence="1" type="ORF">LIER_23033</name>
</gene>
<organism evidence="1 2">
    <name type="scientific">Lithospermum erythrorhizon</name>
    <name type="common">Purple gromwell</name>
    <name type="synonym">Lithospermum officinale var. erythrorhizon</name>
    <dbReference type="NCBI Taxonomy" id="34254"/>
    <lineage>
        <taxon>Eukaryota</taxon>
        <taxon>Viridiplantae</taxon>
        <taxon>Streptophyta</taxon>
        <taxon>Embryophyta</taxon>
        <taxon>Tracheophyta</taxon>
        <taxon>Spermatophyta</taxon>
        <taxon>Magnoliopsida</taxon>
        <taxon>eudicotyledons</taxon>
        <taxon>Gunneridae</taxon>
        <taxon>Pentapetalae</taxon>
        <taxon>asterids</taxon>
        <taxon>lamiids</taxon>
        <taxon>Boraginales</taxon>
        <taxon>Boraginaceae</taxon>
        <taxon>Boraginoideae</taxon>
        <taxon>Lithospermeae</taxon>
        <taxon>Lithospermum</taxon>
    </lineage>
</organism>
<protein>
    <submittedName>
        <fullName evidence="1">Uncharacterized protein</fullName>
    </submittedName>
</protein>
<accession>A0AAV3QZ13</accession>